<sequence>MASQPMPALAEASSQGTKSPKQDPDANLPPNVYTSGLPPHFPDTELYAVAAPFWGRSQRSFTRPWGERKSGYGFVLIAKLEYTEKCILSLRRYRNLHPTFSKQAHKIPRTTYNDPKP</sequence>
<dbReference type="AlphaFoldDB" id="A0A550CEH6"/>
<feature type="region of interest" description="Disordered" evidence="1">
    <location>
        <begin position="1"/>
        <end position="35"/>
    </location>
</feature>
<keyword evidence="3" id="KW-1185">Reference proteome</keyword>
<dbReference type="Proteomes" id="UP000320762">
    <property type="component" value="Unassembled WGS sequence"/>
</dbReference>
<evidence type="ECO:0008006" key="4">
    <source>
        <dbReference type="Google" id="ProtNLM"/>
    </source>
</evidence>
<protein>
    <recommendedName>
        <fullName evidence="4">RRM domain-containing protein</fullName>
    </recommendedName>
</protein>
<dbReference type="EMBL" id="VDMD01000010">
    <property type="protein sequence ID" value="TRM63096.1"/>
    <property type="molecule type" value="Genomic_DNA"/>
</dbReference>
<name>A0A550CEH6_9AGAR</name>
<organism evidence="2 3">
    <name type="scientific">Schizophyllum amplum</name>
    <dbReference type="NCBI Taxonomy" id="97359"/>
    <lineage>
        <taxon>Eukaryota</taxon>
        <taxon>Fungi</taxon>
        <taxon>Dikarya</taxon>
        <taxon>Basidiomycota</taxon>
        <taxon>Agaricomycotina</taxon>
        <taxon>Agaricomycetes</taxon>
        <taxon>Agaricomycetidae</taxon>
        <taxon>Agaricales</taxon>
        <taxon>Schizophyllaceae</taxon>
        <taxon>Schizophyllum</taxon>
    </lineage>
</organism>
<evidence type="ECO:0000313" key="3">
    <source>
        <dbReference type="Proteomes" id="UP000320762"/>
    </source>
</evidence>
<gene>
    <name evidence="2" type="ORF">BD626DRAFT_569154</name>
</gene>
<dbReference type="OrthoDB" id="271725at2759"/>
<evidence type="ECO:0000313" key="2">
    <source>
        <dbReference type="EMBL" id="TRM63096.1"/>
    </source>
</evidence>
<accession>A0A550CEH6</accession>
<reference evidence="2 3" key="1">
    <citation type="journal article" date="2019" name="New Phytol.">
        <title>Comparative genomics reveals unique wood-decay strategies and fruiting body development in the Schizophyllaceae.</title>
        <authorList>
            <person name="Almasi E."/>
            <person name="Sahu N."/>
            <person name="Krizsan K."/>
            <person name="Balint B."/>
            <person name="Kovacs G.M."/>
            <person name="Kiss B."/>
            <person name="Cseklye J."/>
            <person name="Drula E."/>
            <person name="Henrissat B."/>
            <person name="Nagy I."/>
            <person name="Chovatia M."/>
            <person name="Adam C."/>
            <person name="LaButti K."/>
            <person name="Lipzen A."/>
            <person name="Riley R."/>
            <person name="Grigoriev I.V."/>
            <person name="Nagy L.G."/>
        </authorList>
    </citation>
    <scope>NUCLEOTIDE SEQUENCE [LARGE SCALE GENOMIC DNA]</scope>
    <source>
        <strain evidence="2 3">NL-1724</strain>
    </source>
</reference>
<proteinExistence type="predicted"/>
<comment type="caution">
    <text evidence="2">The sequence shown here is derived from an EMBL/GenBank/DDBJ whole genome shotgun (WGS) entry which is preliminary data.</text>
</comment>
<evidence type="ECO:0000256" key="1">
    <source>
        <dbReference type="SAM" id="MobiDB-lite"/>
    </source>
</evidence>